<evidence type="ECO:0000313" key="10">
    <source>
        <dbReference type="Proteomes" id="UP000306585"/>
    </source>
</evidence>
<dbReference type="RefSeq" id="WP_138239356.1">
    <property type="nucleotide sequence ID" value="NZ_VBRY01000007.1"/>
</dbReference>
<evidence type="ECO:0000256" key="4">
    <source>
        <dbReference type="ARBA" id="ARBA00022842"/>
    </source>
</evidence>
<keyword evidence="10" id="KW-1185">Reference proteome</keyword>
<reference evidence="9 10" key="1">
    <citation type="journal article" date="2019" name="Appl. Environ. Microbiol.">
        <title>Environmental Evidence and Genomic Insight of Iron-oxidizing Bacteria Preference Towards More Corrosion Resistant Stainless Steel at Higher Salinities.</title>
        <authorList>
            <person name="Garrison C.E."/>
            <person name="Price K.A."/>
            <person name="Field E.K."/>
        </authorList>
    </citation>
    <scope>NUCLEOTIDE SEQUENCE [LARGE SCALE GENOMIC DNA]</scope>
    <source>
        <strain evidence="9 10">P3</strain>
    </source>
</reference>
<dbReference type="SUPFAM" id="SSF56219">
    <property type="entry name" value="DNase I-like"/>
    <property type="match status" value="1"/>
</dbReference>
<dbReference type="NCBIfam" id="TIGR00195">
    <property type="entry name" value="exoDNase_III"/>
    <property type="match status" value="1"/>
</dbReference>
<dbReference type="EC" id="3.1.11.2" evidence="9"/>
<dbReference type="NCBIfam" id="TIGR00633">
    <property type="entry name" value="xth"/>
    <property type="match status" value="1"/>
</dbReference>
<dbReference type="Gene3D" id="3.60.10.10">
    <property type="entry name" value="Endonuclease/exonuclease/phosphatase"/>
    <property type="match status" value="1"/>
</dbReference>
<evidence type="ECO:0000256" key="6">
    <source>
        <dbReference type="PIRSR" id="PIRSR604808-2"/>
    </source>
</evidence>
<keyword evidence="4 6" id="KW-0460">Magnesium</keyword>
<feature type="site" description="Transition state stabilizer" evidence="7">
    <location>
        <position position="147"/>
    </location>
</feature>
<dbReference type="GO" id="GO:0008311">
    <property type="term" value="F:double-stranded DNA 3'-5' DNA exonuclease activity"/>
    <property type="evidence" value="ECO:0007669"/>
    <property type="project" value="UniProtKB-EC"/>
</dbReference>
<feature type="binding site" evidence="6">
    <location>
        <position position="147"/>
    </location>
    <ligand>
        <name>Mg(2+)</name>
        <dbReference type="ChEBI" id="CHEBI:18420"/>
        <label>1</label>
    </ligand>
</feature>
<feature type="site" description="Interaction with DNA substrate" evidence="7">
    <location>
        <position position="244"/>
    </location>
</feature>
<comment type="cofactor">
    <cofactor evidence="6">
        <name>Mg(2+)</name>
        <dbReference type="ChEBI" id="CHEBI:18420"/>
    </cofactor>
    <cofactor evidence="6">
        <name>Mn(2+)</name>
        <dbReference type="ChEBI" id="CHEBI:29035"/>
    </cofactor>
    <text evidence="6">Probably binds two magnesium or manganese ions per subunit.</text>
</comment>
<evidence type="ECO:0000256" key="5">
    <source>
        <dbReference type="PIRSR" id="PIRSR604808-1"/>
    </source>
</evidence>
<feature type="active site" description="Proton acceptor" evidence="5">
    <location>
        <position position="244"/>
    </location>
</feature>
<protein>
    <submittedName>
        <fullName evidence="9">Exodeoxyribonuclease III</fullName>
        <ecNumber evidence="9">3.1.11.2</ecNumber>
    </submittedName>
</protein>
<dbReference type="InterPro" id="IPR005135">
    <property type="entry name" value="Endo/exonuclease/phosphatase"/>
</dbReference>
<proteinExistence type="inferred from homology"/>
<dbReference type="GO" id="GO:0046872">
    <property type="term" value="F:metal ion binding"/>
    <property type="evidence" value="ECO:0007669"/>
    <property type="project" value="UniProtKB-KW"/>
</dbReference>
<feature type="site" description="Important for catalytic activity" evidence="7">
    <location>
        <position position="216"/>
    </location>
</feature>
<feature type="active site" description="Proton donor/acceptor" evidence="5">
    <location>
        <position position="145"/>
    </location>
</feature>
<keyword evidence="6" id="KW-0464">Manganese</keyword>
<feature type="binding site" evidence="6">
    <location>
        <position position="145"/>
    </location>
    <ligand>
        <name>Mg(2+)</name>
        <dbReference type="ChEBI" id="CHEBI:18420"/>
        <label>1</label>
    </ligand>
</feature>
<evidence type="ECO:0000256" key="1">
    <source>
        <dbReference type="ARBA" id="ARBA00007092"/>
    </source>
</evidence>
<dbReference type="GO" id="GO:0003677">
    <property type="term" value="F:DNA binding"/>
    <property type="evidence" value="ECO:0007669"/>
    <property type="project" value="InterPro"/>
</dbReference>
<dbReference type="GO" id="GO:0006281">
    <property type="term" value="P:DNA repair"/>
    <property type="evidence" value="ECO:0007669"/>
    <property type="project" value="InterPro"/>
</dbReference>
<sequence length="252" mass="28640">MKIVSWNVNSLSVRLPHVLDYLADTAPDVLALQETKVPDDKFPAAEIEAAGYQVIYAGQKSYNGVALLARQPFAHVVSDLPGLDDPQRRLIAATVDGVRIVNVYIPNGQEVGSDKYIYKLRWLQSLYDFLQGEMAIYPRLVLLGDFNIAPTDLDVHDPVRWRDKITCSAGERAWFDVLLGLGLIDSVRCLYPDQPIYSWWDYRMSAFRRGWGIRIDHILVSREVRSVSAGVSLQPRMLERPSDHAPVWLQFE</sequence>
<comment type="caution">
    <text evidence="9">The sequence shown here is derived from an EMBL/GenBank/DDBJ whole genome shotgun (WGS) entry which is preliminary data.</text>
</comment>
<feature type="binding site" evidence="6">
    <location>
        <position position="7"/>
    </location>
    <ligand>
        <name>Mg(2+)</name>
        <dbReference type="ChEBI" id="CHEBI:18420"/>
        <label>1</label>
    </ligand>
</feature>
<dbReference type="Proteomes" id="UP000306585">
    <property type="component" value="Unassembled WGS sequence"/>
</dbReference>
<dbReference type="InterPro" id="IPR020847">
    <property type="entry name" value="AP_endonuclease_F1_BS"/>
</dbReference>
<evidence type="ECO:0000259" key="8">
    <source>
        <dbReference type="Pfam" id="PF03372"/>
    </source>
</evidence>
<evidence type="ECO:0000256" key="2">
    <source>
        <dbReference type="ARBA" id="ARBA00022723"/>
    </source>
</evidence>
<feature type="binding site" evidence="6">
    <location>
        <position position="34"/>
    </location>
    <ligand>
        <name>Mg(2+)</name>
        <dbReference type="ChEBI" id="CHEBI:18420"/>
        <label>1</label>
    </ligand>
</feature>
<dbReference type="Pfam" id="PF03372">
    <property type="entry name" value="Exo_endo_phos"/>
    <property type="match status" value="1"/>
</dbReference>
<evidence type="ECO:0000313" key="9">
    <source>
        <dbReference type="EMBL" id="TLS66966.1"/>
    </source>
</evidence>
<name>A0A5R9GK59_9PROT</name>
<evidence type="ECO:0000256" key="7">
    <source>
        <dbReference type="PIRSR" id="PIRSR604808-3"/>
    </source>
</evidence>
<keyword evidence="2 6" id="KW-0479">Metal-binding</keyword>
<comment type="similarity">
    <text evidence="1">Belongs to the DNA repair enzymes AP/ExoA family.</text>
</comment>
<dbReference type="InterPro" id="IPR037493">
    <property type="entry name" value="ExoIII-like"/>
</dbReference>
<dbReference type="EMBL" id="VBRY01000007">
    <property type="protein sequence ID" value="TLS66966.1"/>
    <property type="molecule type" value="Genomic_DNA"/>
</dbReference>
<dbReference type="InterPro" id="IPR036691">
    <property type="entry name" value="Endo/exonu/phosph_ase_sf"/>
</dbReference>
<feature type="active site" evidence="5">
    <location>
        <position position="104"/>
    </location>
</feature>
<dbReference type="CDD" id="cd09086">
    <property type="entry name" value="ExoIII-like_AP-endo"/>
    <property type="match status" value="1"/>
</dbReference>
<dbReference type="InterPro" id="IPR004808">
    <property type="entry name" value="AP_endonuc_1"/>
</dbReference>
<evidence type="ECO:0000256" key="3">
    <source>
        <dbReference type="ARBA" id="ARBA00022801"/>
    </source>
</evidence>
<dbReference type="PROSITE" id="PS51435">
    <property type="entry name" value="AP_NUCLEASE_F1_4"/>
    <property type="match status" value="1"/>
</dbReference>
<keyword evidence="3 9" id="KW-0378">Hydrolase</keyword>
<feature type="binding site" evidence="6">
    <location>
        <position position="244"/>
    </location>
    <ligand>
        <name>Mg(2+)</name>
        <dbReference type="ChEBI" id="CHEBI:18420"/>
        <label>1</label>
    </ligand>
</feature>
<feature type="binding site" evidence="6">
    <location>
        <position position="243"/>
    </location>
    <ligand>
        <name>Mg(2+)</name>
        <dbReference type="ChEBI" id="CHEBI:18420"/>
        <label>1</label>
    </ligand>
</feature>
<dbReference type="PROSITE" id="PS00726">
    <property type="entry name" value="AP_NUCLEASE_F1_1"/>
    <property type="match status" value="1"/>
</dbReference>
<gene>
    <name evidence="9" type="primary">xth</name>
    <name evidence="9" type="ORF">FEF65_08365</name>
</gene>
<dbReference type="AlphaFoldDB" id="A0A5R9GK59"/>
<dbReference type="GO" id="GO:0004519">
    <property type="term" value="F:endonuclease activity"/>
    <property type="evidence" value="ECO:0007669"/>
    <property type="project" value="InterPro"/>
</dbReference>
<feature type="domain" description="Endonuclease/exonuclease/phosphatase" evidence="8">
    <location>
        <begin position="4"/>
        <end position="244"/>
    </location>
</feature>
<organism evidence="9 10">
    <name type="scientific">Mariprofundus erugo</name>
    <dbReference type="NCBI Taxonomy" id="2528639"/>
    <lineage>
        <taxon>Bacteria</taxon>
        <taxon>Pseudomonadati</taxon>
        <taxon>Pseudomonadota</taxon>
        <taxon>Candidatius Mariprofundia</taxon>
        <taxon>Mariprofundales</taxon>
        <taxon>Mariprofundaceae</taxon>
        <taxon>Mariprofundus</taxon>
    </lineage>
</organism>
<dbReference type="PANTHER" id="PTHR43250">
    <property type="entry name" value="EXODEOXYRIBONUCLEASE III"/>
    <property type="match status" value="1"/>
</dbReference>
<dbReference type="PANTHER" id="PTHR43250:SF2">
    <property type="entry name" value="EXODEOXYRIBONUCLEASE III"/>
    <property type="match status" value="1"/>
</dbReference>
<accession>A0A5R9GK59</accession>